<dbReference type="STRING" id="1497955.HMPREF1872_00251"/>
<dbReference type="EMBL" id="LSCV01000002">
    <property type="protein sequence ID" value="KXB42565.1"/>
    <property type="molecule type" value="Genomic_DNA"/>
</dbReference>
<feature type="domain" description="HTH lacI-type" evidence="4">
    <location>
        <begin position="3"/>
        <end position="57"/>
    </location>
</feature>
<dbReference type="InterPro" id="IPR046335">
    <property type="entry name" value="LacI/GalR-like_sensor"/>
</dbReference>
<accession>A0A133YHA5</accession>
<dbReference type="PANTHER" id="PTHR30146">
    <property type="entry name" value="LACI-RELATED TRANSCRIPTIONAL REPRESSOR"/>
    <property type="match status" value="1"/>
</dbReference>
<reference evidence="6" key="1">
    <citation type="submission" date="2016-01" db="EMBL/GenBank/DDBJ databases">
        <authorList>
            <person name="Mitreva M."/>
            <person name="Pepin K.H."/>
            <person name="Mihindukulasuriya K.A."/>
            <person name="Fulton R."/>
            <person name="Fronick C."/>
            <person name="O'Laughlin M."/>
            <person name="Miner T."/>
            <person name="Herter B."/>
            <person name="Rosa B.A."/>
            <person name="Cordes M."/>
            <person name="Tomlinson C."/>
            <person name="Wollam A."/>
            <person name="Palsikar V.B."/>
            <person name="Mardis E.R."/>
            <person name="Wilson R.K."/>
        </authorList>
    </citation>
    <scope>NUCLEOTIDE SEQUENCE [LARGE SCALE GENOMIC DNA]</scope>
    <source>
        <strain evidence="6">KA00274</strain>
    </source>
</reference>
<evidence type="ECO:0000256" key="3">
    <source>
        <dbReference type="ARBA" id="ARBA00023163"/>
    </source>
</evidence>
<dbReference type="Gene3D" id="1.10.260.40">
    <property type="entry name" value="lambda repressor-like DNA-binding domains"/>
    <property type="match status" value="1"/>
</dbReference>
<evidence type="ECO:0000313" key="5">
    <source>
        <dbReference type="EMBL" id="KXB42565.1"/>
    </source>
</evidence>
<evidence type="ECO:0000259" key="4">
    <source>
        <dbReference type="PROSITE" id="PS50932"/>
    </source>
</evidence>
<dbReference type="CDD" id="cd01392">
    <property type="entry name" value="HTH_LacI"/>
    <property type="match status" value="1"/>
</dbReference>
<dbReference type="AlphaFoldDB" id="A0A133YHA5"/>
<dbReference type="Pfam" id="PF00356">
    <property type="entry name" value="LacI"/>
    <property type="match status" value="1"/>
</dbReference>
<dbReference type="GO" id="GO:0000976">
    <property type="term" value="F:transcription cis-regulatory region binding"/>
    <property type="evidence" value="ECO:0007669"/>
    <property type="project" value="TreeGrafter"/>
</dbReference>
<dbReference type="PANTHER" id="PTHR30146:SF109">
    <property type="entry name" value="HTH-TYPE TRANSCRIPTIONAL REGULATOR GALS"/>
    <property type="match status" value="1"/>
</dbReference>
<comment type="caution">
    <text evidence="5">The sequence shown here is derived from an EMBL/GenBank/DDBJ whole genome shotgun (WGS) entry which is preliminary data.</text>
</comment>
<evidence type="ECO:0000256" key="1">
    <source>
        <dbReference type="ARBA" id="ARBA00023015"/>
    </source>
</evidence>
<keyword evidence="1" id="KW-0805">Transcription regulation</keyword>
<dbReference type="PROSITE" id="PS00356">
    <property type="entry name" value="HTH_LACI_1"/>
    <property type="match status" value="1"/>
</dbReference>
<dbReference type="GO" id="GO:0003700">
    <property type="term" value="F:DNA-binding transcription factor activity"/>
    <property type="evidence" value="ECO:0007669"/>
    <property type="project" value="TreeGrafter"/>
</dbReference>
<dbReference type="Proteomes" id="UP000070080">
    <property type="component" value="Unassembled WGS sequence"/>
</dbReference>
<organism evidence="5 6">
    <name type="scientific">Amygdalobacter nucleatus</name>
    <dbReference type="NCBI Taxonomy" id="3029274"/>
    <lineage>
        <taxon>Bacteria</taxon>
        <taxon>Bacillati</taxon>
        <taxon>Bacillota</taxon>
        <taxon>Clostridia</taxon>
        <taxon>Eubacteriales</taxon>
        <taxon>Oscillospiraceae</taxon>
        <taxon>Amygdalobacter</taxon>
    </lineage>
</organism>
<keyword evidence="2" id="KW-0238">DNA-binding</keyword>
<dbReference type="SMART" id="SM00354">
    <property type="entry name" value="HTH_LACI"/>
    <property type="match status" value="1"/>
</dbReference>
<dbReference type="PATRIC" id="fig|1497955.3.peg.236"/>
<name>A0A133YHA5_9FIRM</name>
<sequence length="347" mass="38544">MSASIRDVAKLAKVSPSTVSRVLNHSAQISAETIKAVEAAVIKLNYVPNEFARTFATGKVKIIALAIDSTKLESYANNFFNATIFGIERTAHAKQHNLLIINCTDSSEDMENLERLILGKKIAGLILPEALISRNLANKLAQYAFPYVVLGSNDTEYTKQINWVDINNVQAGAYAVRHLYQQGYTRLAFISNCDKEFFNQARLKGFSEECIRHGIRAERNYIKQSVNTLRDARQVLSAWLGSSTRPDAIVCSSDKLAITTLRMAKSLGLLVPRDLGVFCYDNTELTQFYEPAVSCLEIDTYDLGVKAAELLFKQLAKAKSKAKGESKIEHILLDSAVCPRLSTQKIK</sequence>
<evidence type="ECO:0000313" key="6">
    <source>
        <dbReference type="Proteomes" id="UP000070080"/>
    </source>
</evidence>
<dbReference type="PROSITE" id="PS50932">
    <property type="entry name" value="HTH_LACI_2"/>
    <property type="match status" value="1"/>
</dbReference>
<protein>
    <submittedName>
        <fullName evidence="5">Transcriptional regulator, LacI family</fullName>
    </submittedName>
</protein>
<proteinExistence type="predicted"/>
<dbReference type="InterPro" id="IPR028082">
    <property type="entry name" value="Peripla_BP_I"/>
</dbReference>
<dbReference type="SUPFAM" id="SSF47413">
    <property type="entry name" value="lambda repressor-like DNA-binding domains"/>
    <property type="match status" value="1"/>
</dbReference>
<evidence type="ECO:0000256" key="2">
    <source>
        <dbReference type="ARBA" id="ARBA00023125"/>
    </source>
</evidence>
<keyword evidence="6" id="KW-1185">Reference proteome</keyword>
<gene>
    <name evidence="5" type="ORF">HMPREF1872_00251</name>
</gene>
<dbReference type="InterPro" id="IPR010982">
    <property type="entry name" value="Lambda_DNA-bd_dom_sf"/>
</dbReference>
<dbReference type="Pfam" id="PF13377">
    <property type="entry name" value="Peripla_BP_3"/>
    <property type="match status" value="1"/>
</dbReference>
<dbReference type="Gene3D" id="3.40.50.2300">
    <property type="match status" value="2"/>
</dbReference>
<keyword evidence="3" id="KW-0804">Transcription</keyword>
<dbReference type="RefSeq" id="WP_066712713.1">
    <property type="nucleotide sequence ID" value="NZ_JARFNM010000001.1"/>
</dbReference>
<dbReference type="InterPro" id="IPR000843">
    <property type="entry name" value="HTH_LacI"/>
</dbReference>
<dbReference type="OrthoDB" id="9788209at2"/>
<dbReference type="SUPFAM" id="SSF53822">
    <property type="entry name" value="Periplasmic binding protein-like I"/>
    <property type="match status" value="1"/>
</dbReference>